<dbReference type="PATRIC" id="fig|1367477.3.peg.1652"/>
<dbReference type="Pfam" id="PF01476">
    <property type="entry name" value="LysM"/>
    <property type="match status" value="1"/>
</dbReference>
<reference evidence="12 13" key="1">
    <citation type="submission" date="2013-07" db="EMBL/GenBank/DDBJ databases">
        <title>Complete genome sequence of Bacillus infantis NRRL B-14911 that has potential to induce cardiac disease by antigenic mimicry.</title>
        <authorList>
            <person name="Massilamany C."/>
            <person name="Smith T.P.L."/>
            <person name="Loy J.D."/>
            <person name="Barletta R."/>
            <person name="Reddy J."/>
        </authorList>
    </citation>
    <scope>NUCLEOTIDE SEQUENCE [LARGE SCALE GENOMIC DNA]</scope>
    <source>
        <strain evidence="12 13">NRRL B-14911</strain>
    </source>
</reference>
<dbReference type="HOGENOM" id="CLU_042399_6_1_9"/>
<dbReference type="CDD" id="cd16913">
    <property type="entry name" value="YkuD_like"/>
    <property type="match status" value="1"/>
</dbReference>
<comment type="pathway">
    <text evidence="1 9">Cell wall biogenesis; peptidoglycan biosynthesis.</text>
</comment>
<keyword evidence="3" id="KW-0328">Glycosyltransferase</keyword>
<comment type="similarity">
    <text evidence="2">Belongs to the YkuD family.</text>
</comment>
<name>U5LAK2_9BACI</name>
<dbReference type="KEGG" id="bif:N288_08620"/>
<keyword evidence="8 9" id="KW-0961">Cell wall biogenesis/degradation</keyword>
<dbReference type="InterPro" id="IPR038063">
    <property type="entry name" value="Transpep_catalytic_dom"/>
</dbReference>
<dbReference type="SUPFAM" id="SSF141523">
    <property type="entry name" value="L,D-transpeptidase catalytic domain-like"/>
    <property type="match status" value="1"/>
</dbReference>
<dbReference type="EMBL" id="CP006643">
    <property type="protein sequence ID" value="AGX03647.1"/>
    <property type="molecule type" value="Genomic_DNA"/>
</dbReference>
<dbReference type="GO" id="GO:0016757">
    <property type="term" value="F:glycosyltransferase activity"/>
    <property type="evidence" value="ECO:0007669"/>
    <property type="project" value="UniProtKB-KW"/>
</dbReference>
<dbReference type="Pfam" id="PF03734">
    <property type="entry name" value="YkuD"/>
    <property type="match status" value="1"/>
</dbReference>
<dbReference type="Proteomes" id="UP000017805">
    <property type="component" value="Chromosome"/>
</dbReference>
<dbReference type="STRING" id="1367477.N288_08620"/>
<evidence type="ECO:0000256" key="2">
    <source>
        <dbReference type="ARBA" id="ARBA00005992"/>
    </source>
</evidence>
<dbReference type="RefSeq" id="WP_009794306.1">
    <property type="nucleotide sequence ID" value="NC_022524.1"/>
</dbReference>
<dbReference type="PROSITE" id="PS51782">
    <property type="entry name" value="LYSM"/>
    <property type="match status" value="1"/>
</dbReference>
<dbReference type="SMART" id="SM00257">
    <property type="entry name" value="LysM"/>
    <property type="match status" value="1"/>
</dbReference>
<dbReference type="GO" id="GO:0071555">
    <property type="term" value="P:cell wall organization"/>
    <property type="evidence" value="ECO:0007669"/>
    <property type="project" value="UniProtKB-UniRule"/>
</dbReference>
<evidence type="ECO:0000259" key="11">
    <source>
        <dbReference type="PROSITE" id="PS52029"/>
    </source>
</evidence>
<feature type="active site" description="Proton donor/acceptor" evidence="9">
    <location>
        <position position="129"/>
    </location>
</feature>
<evidence type="ECO:0000256" key="4">
    <source>
        <dbReference type="ARBA" id="ARBA00022679"/>
    </source>
</evidence>
<keyword evidence="4" id="KW-0808">Transferase</keyword>
<proteinExistence type="inferred from homology"/>
<dbReference type="AlphaFoldDB" id="U5LAK2"/>
<dbReference type="PANTHER" id="PTHR30582">
    <property type="entry name" value="L,D-TRANSPEPTIDASE"/>
    <property type="match status" value="1"/>
</dbReference>
<keyword evidence="13" id="KW-1185">Reference proteome</keyword>
<evidence type="ECO:0000313" key="12">
    <source>
        <dbReference type="EMBL" id="AGX03647.1"/>
    </source>
</evidence>
<dbReference type="InterPro" id="IPR050979">
    <property type="entry name" value="LD-transpeptidase"/>
</dbReference>
<dbReference type="PANTHER" id="PTHR30582:SF24">
    <property type="entry name" value="L,D-TRANSPEPTIDASE ERFK_SRFK-RELATED"/>
    <property type="match status" value="1"/>
</dbReference>
<evidence type="ECO:0000256" key="3">
    <source>
        <dbReference type="ARBA" id="ARBA00022676"/>
    </source>
</evidence>
<evidence type="ECO:0000259" key="10">
    <source>
        <dbReference type="PROSITE" id="PS51782"/>
    </source>
</evidence>
<evidence type="ECO:0000256" key="7">
    <source>
        <dbReference type="ARBA" id="ARBA00022984"/>
    </source>
</evidence>
<evidence type="ECO:0000256" key="8">
    <source>
        <dbReference type="ARBA" id="ARBA00023316"/>
    </source>
</evidence>
<feature type="domain" description="LysM" evidence="10">
    <location>
        <begin position="6"/>
        <end position="51"/>
    </location>
</feature>
<organism evidence="12 13">
    <name type="scientific">Bacillus infantis NRRL B-14911</name>
    <dbReference type="NCBI Taxonomy" id="1367477"/>
    <lineage>
        <taxon>Bacteria</taxon>
        <taxon>Bacillati</taxon>
        <taxon>Bacillota</taxon>
        <taxon>Bacilli</taxon>
        <taxon>Bacillales</taxon>
        <taxon>Bacillaceae</taxon>
        <taxon>Bacillus</taxon>
    </lineage>
</organism>
<dbReference type="CDD" id="cd00118">
    <property type="entry name" value="LysM"/>
    <property type="match status" value="1"/>
</dbReference>
<evidence type="ECO:0000256" key="1">
    <source>
        <dbReference type="ARBA" id="ARBA00004752"/>
    </source>
</evidence>
<protein>
    <submittedName>
        <fullName evidence="12">L,D-transpeptidase</fullName>
    </submittedName>
</protein>
<dbReference type="GO" id="GO:0008360">
    <property type="term" value="P:regulation of cell shape"/>
    <property type="evidence" value="ECO:0007669"/>
    <property type="project" value="UniProtKB-UniRule"/>
</dbReference>
<evidence type="ECO:0000256" key="9">
    <source>
        <dbReference type="PROSITE-ProRule" id="PRU01373"/>
    </source>
</evidence>
<dbReference type="GO" id="GO:0018104">
    <property type="term" value="P:peptidoglycan-protein cross-linking"/>
    <property type="evidence" value="ECO:0007669"/>
    <property type="project" value="TreeGrafter"/>
</dbReference>
<accession>U5LAK2</accession>
<feature type="domain" description="L,D-TPase catalytic" evidence="11">
    <location>
        <begin position="62"/>
        <end position="169"/>
    </location>
</feature>
<dbReference type="Gene3D" id="2.40.440.10">
    <property type="entry name" value="L,D-transpeptidase catalytic domain-like"/>
    <property type="match status" value="1"/>
</dbReference>
<keyword evidence="5" id="KW-0378">Hydrolase</keyword>
<dbReference type="SUPFAM" id="SSF54106">
    <property type="entry name" value="LysM domain"/>
    <property type="match status" value="1"/>
</dbReference>
<feature type="active site" description="Nucleophile" evidence="9">
    <location>
        <position position="145"/>
    </location>
</feature>
<dbReference type="InterPro" id="IPR036779">
    <property type="entry name" value="LysM_dom_sf"/>
</dbReference>
<evidence type="ECO:0000256" key="6">
    <source>
        <dbReference type="ARBA" id="ARBA00022960"/>
    </source>
</evidence>
<evidence type="ECO:0000313" key="13">
    <source>
        <dbReference type="Proteomes" id="UP000017805"/>
    </source>
</evidence>
<dbReference type="UniPathway" id="UPA00219"/>
<gene>
    <name evidence="12" type="ORF">N288_08620</name>
</gene>
<evidence type="ECO:0000256" key="5">
    <source>
        <dbReference type="ARBA" id="ARBA00022801"/>
    </source>
</evidence>
<dbReference type="InterPro" id="IPR005490">
    <property type="entry name" value="LD_TPept_cat_dom"/>
</dbReference>
<keyword evidence="6 9" id="KW-0133">Cell shape</keyword>
<dbReference type="PROSITE" id="PS52029">
    <property type="entry name" value="LD_TPASE"/>
    <property type="match status" value="1"/>
</dbReference>
<dbReference type="GO" id="GO:0005576">
    <property type="term" value="C:extracellular region"/>
    <property type="evidence" value="ECO:0007669"/>
    <property type="project" value="TreeGrafter"/>
</dbReference>
<sequence>MEWLLIYHTVRQGETLTSISMDYRRPIAQLLAANPQISNPNQIYQGQRVMIPGLPEPSAIPYSISITLSTRRLSLLKNGILQKTYPVGIGKMLTQTPPGDYVIVNREPNPGGPFGIMWLSLSKAGYGIHGTNNPASIGKAVSKGCVRMNNQDVLELSGIVPNGTRVMIRN</sequence>
<dbReference type="Gene3D" id="3.10.350.10">
    <property type="entry name" value="LysM domain"/>
    <property type="match status" value="1"/>
</dbReference>
<keyword evidence="7 9" id="KW-0573">Peptidoglycan synthesis</keyword>
<dbReference type="InterPro" id="IPR018392">
    <property type="entry name" value="LysM"/>
</dbReference>
<dbReference type="GO" id="GO:0071972">
    <property type="term" value="F:peptidoglycan L,D-transpeptidase activity"/>
    <property type="evidence" value="ECO:0007669"/>
    <property type="project" value="TreeGrafter"/>
</dbReference>